<evidence type="ECO:0000313" key="6">
    <source>
        <dbReference type="EMBL" id="AIM50821.1"/>
    </source>
</evidence>
<dbReference type="SMART" id="SM00465">
    <property type="entry name" value="GIYc"/>
    <property type="match status" value="1"/>
</dbReference>
<keyword evidence="3" id="KW-0460">Magnesium</keyword>
<dbReference type="GO" id="GO:0003677">
    <property type="term" value="F:DNA binding"/>
    <property type="evidence" value="ECO:0007669"/>
    <property type="project" value="InterPro"/>
</dbReference>
<comment type="similarity">
    <text evidence="2">To endonucleases of group I introns of fungi and phage.</text>
</comment>
<dbReference type="InterPro" id="IPR006350">
    <property type="entry name" value="Intron_endoG1"/>
</dbReference>
<reference evidence="6 7" key="1">
    <citation type="submission" date="2014-08" db="EMBL/GenBank/DDBJ databases">
        <title>Isolation and development of bioluminescent reporter phages for bacterial dysentery.</title>
        <authorList>
            <person name="Schofield D.A."/>
            <person name="Wray D.J."/>
            <person name="Molineux I.J."/>
        </authorList>
    </citation>
    <scope>NUCLEOTIDE SEQUENCE [LARGE SCALE GENOMIC DNA]</scope>
</reference>
<evidence type="ECO:0000256" key="2">
    <source>
        <dbReference type="ARBA" id="ARBA00010045"/>
    </source>
</evidence>
<dbReference type="InterPro" id="IPR048681">
    <property type="entry name" value="I-TevI_DNA-bd"/>
</dbReference>
<evidence type="ECO:0000256" key="3">
    <source>
        <dbReference type="ARBA" id="ARBA00022842"/>
    </source>
</evidence>
<feature type="region of interest" description="Disordered" evidence="4">
    <location>
        <begin position="83"/>
        <end position="142"/>
    </location>
</feature>
<protein>
    <submittedName>
        <fullName evidence="6">Homing endonuclease</fullName>
    </submittedName>
</protein>
<dbReference type="PROSITE" id="PS50164">
    <property type="entry name" value="GIY_YIG"/>
    <property type="match status" value="1"/>
</dbReference>
<dbReference type="Proteomes" id="UP000029363">
    <property type="component" value="Segment"/>
</dbReference>
<evidence type="ECO:0000256" key="1">
    <source>
        <dbReference type="ARBA" id="ARBA00001946"/>
    </source>
</evidence>
<keyword evidence="6" id="KW-0255">Endonuclease</keyword>
<dbReference type="InterPro" id="IPR003611">
    <property type="entry name" value="NUMOD3"/>
</dbReference>
<dbReference type="Pfam" id="PF20987">
    <property type="entry name" value="I-TevI_DNA-bd"/>
    <property type="match status" value="1"/>
</dbReference>
<accession>A0A088FW08</accession>
<dbReference type="GO" id="GO:0004519">
    <property type="term" value="F:endonuclease activity"/>
    <property type="evidence" value="ECO:0007669"/>
    <property type="project" value="UniProtKB-KW"/>
</dbReference>
<evidence type="ECO:0000256" key="4">
    <source>
        <dbReference type="SAM" id="MobiDB-lite"/>
    </source>
</evidence>
<feature type="domain" description="GIY-YIG" evidence="5">
    <location>
        <begin position="1"/>
        <end position="84"/>
    </location>
</feature>
<dbReference type="SUPFAM" id="SSF64496">
    <property type="entry name" value="DNA-binding domain of intron-encoded endonucleases"/>
    <property type="match status" value="1"/>
</dbReference>
<dbReference type="InterPro" id="IPR035901">
    <property type="entry name" value="GIY-YIG_endonuc_sf"/>
</dbReference>
<keyword evidence="7" id="KW-1185">Reference proteome</keyword>
<keyword evidence="6" id="KW-0378">Hydrolase</keyword>
<dbReference type="CDD" id="cd10444">
    <property type="entry name" value="GIY-YIG_SegABCDEFG"/>
    <property type="match status" value="1"/>
</dbReference>
<organism evidence="6 7">
    <name type="scientific">Shigella phage Shf125875</name>
    <dbReference type="NCBI Taxonomy" id="1541825"/>
    <lineage>
        <taxon>Viruses</taxon>
        <taxon>Duplodnaviria</taxon>
        <taxon>Heunggongvirae</taxon>
        <taxon>Uroviricota</taxon>
        <taxon>Caudoviricetes</taxon>
        <taxon>Pantevenvirales</taxon>
        <taxon>Straboviridae</taxon>
        <taxon>Tevenvirinae</taxon>
        <taxon>Mosigvirus</taxon>
        <taxon>Mosigvirus utam</taxon>
    </lineage>
</organism>
<comment type="cofactor">
    <cofactor evidence="1">
        <name>Mg(2+)</name>
        <dbReference type="ChEBI" id="CHEBI:18420"/>
    </cofactor>
</comment>
<dbReference type="SMART" id="SM00496">
    <property type="entry name" value="IENR2"/>
    <property type="match status" value="4"/>
</dbReference>
<dbReference type="SUPFAM" id="SSF82771">
    <property type="entry name" value="GIY-YIG endonuclease"/>
    <property type="match status" value="1"/>
</dbReference>
<evidence type="ECO:0000259" key="5">
    <source>
        <dbReference type="PROSITE" id="PS50164"/>
    </source>
</evidence>
<feature type="compositionally biased region" description="Basic and acidic residues" evidence="4">
    <location>
        <begin position="112"/>
        <end position="130"/>
    </location>
</feature>
<dbReference type="RefSeq" id="YP_009100781.1">
    <property type="nucleotide sequence ID" value="NC_025437.1"/>
</dbReference>
<sequence>MKYVVYKTTNKINGKIYIGVHKKHKEKDWYIGSGRAILAAKAKYGLKNFYTEILYEYDNDKDAYKKEAELVNEDFVLRDDTYNLVPGGKGGPGKKQSDEAKRAISLSKLGKPRSEETKAKVSKTRLEKKISSPNKGKKLSEAHKLALSKVRKGRKTNKPMPDSTKEALRIANSKPHSKERTIKKQKPIIIDGIKYASCKEVSNVFNISASLVTYRLKSSKWSGWKYD</sequence>
<evidence type="ECO:0000313" key="7">
    <source>
        <dbReference type="Proteomes" id="UP000029363"/>
    </source>
</evidence>
<dbReference type="InterPro" id="IPR000305">
    <property type="entry name" value="GIY-YIG_endonuc"/>
</dbReference>
<proteinExistence type="predicted"/>
<dbReference type="NCBIfam" id="TIGR01453">
    <property type="entry name" value="grpIintron_endo"/>
    <property type="match status" value="1"/>
</dbReference>
<dbReference type="GeneID" id="22277487"/>
<dbReference type="EMBL" id="KM407600">
    <property type="protein sequence ID" value="AIM50821.1"/>
    <property type="molecule type" value="Genomic_DNA"/>
</dbReference>
<name>A0A088FW08_9CAUD</name>
<dbReference type="KEGG" id="vg:22277487"/>
<keyword evidence="6" id="KW-0540">Nuclease</keyword>